<dbReference type="InterPro" id="IPR044662">
    <property type="entry name" value="HS1/DABB1-like"/>
</dbReference>
<keyword evidence="4" id="KW-1185">Reference proteome</keyword>
<dbReference type="PANTHER" id="PTHR33178">
    <property type="match status" value="1"/>
</dbReference>
<dbReference type="PROSITE" id="PS51502">
    <property type="entry name" value="S_R_A_B_BARREL"/>
    <property type="match status" value="1"/>
</dbReference>
<organism evidence="3 4">
    <name type="scientific">Achromobacter veterisilvae</name>
    <dbReference type="NCBI Taxonomy" id="2069367"/>
    <lineage>
        <taxon>Bacteria</taxon>
        <taxon>Pseudomonadati</taxon>
        <taxon>Pseudomonadota</taxon>
        <taxon>Betaproteobacteria</taxon>
        <taxon>Burkholderiales</taxon>
        <taxon>Alcaligenaceae</taxon>
        <taxon>Achromobacter</taxon>
    </lineage>
</organism>
<dbReference type="InterPro" id="IPR011008">
    <property type="entry name" value="Dimeric_a/b-barrel"/>
</dbReference>
<dbReference type="EMBL" id="CP148753">
    <property type="protein sequence ID" value="WXR73095.1"/>
    <property type="molecule type" value="Genomic_DNA"/>
</dbReference>
<accession>A0ABZ2RWR2</accession>
<protein>
    <submittedName>
        <fullName evidence="3">Dabb family protein</fullName>
    </submittedName>
</protein>
<evidence type="ECO:0000313" key="4">
    <source>
        <dbReference type="Proteomes" id="UP001456224"/>
    </source>
</evidence>
<gene>
    <name evidence="3" type="ORF">WHX56_26210</name>
</gene>
<name>A0ABZ2RWR2_9BURK</name>
<feature type="domain" description="Stress-response A/B barrel" evidence="2">
    <location>
        <begin position="2"/>
        <end position="94"/>
    </location>
</feature>
<proteinExistence type="predicted"/>
<dbReference type="SMART" id="SM00886">
    <property type="entry name" value="Dabb"/>
    <property type="match status" value="1"/>
</dbReference>
<sequence>MFRHIVMLSFNAPLSGRDHEEIVRLCQAIKDELPGILELRFVANASDRAHAYTHAFVANFDDAAAHDHYQQAPAHAPLKQKIMALSRQLIVLDYEG</sequence>
<dbReference type="Proteomes" id="UP001456224">
    <property type="component" value="Chromosome"/>
</dbReference>
<reference evidence="3 4" key="1">
    <citation type="submission" date="2024-03" db="EMBL/GenBank/DDBJ databases">
        <title>Reference genomes for the five species model microbial community.</title>
        <authorList>
            <person name="Padfield D."/>
        </authorList>
    </citation>
    <scope>NUCLEOTIDE SEQUENCE [LARGE SCALE GENOMIC DNA]</scope>
    <source>
        <strain evidence="3 4">AB1</strain>
    </source>
</reference>
<evidence type="ECO:0000256" key="1">
    <source>
        <dbReference type="ARBA" id="ARBA00011738"/>
    </source>
</evidence>
<evidence type="ECO:0000259" key="2">
    <source>
        <dbReference type="PROSITE" id="PS51502"/>
    </source>
</evidence>
<dbReference type="Pfam" id="PF07876">
    <property type="entry name" value="Dabb"/>
    <property type="match status" value="1"/>
</dbReference>
<comment type="subunit">
    <text evidence="1">Homodimer.</text>
</comment>
<dbReference type="InterPro" id="IPR013097">
    <property type="entry name" value="Dabb"/>
</dbReference>
<dbReference type="PANTHER" id="PTHR33178:SF10">
    <property type="entry name" value="STRESS-RESPONSE A_B BARREL DOMAIN-CONTAINING PROTEIN"/>
    <property type="match status" value="1"/>
</dbReference>
<dbReference type="Gene3D" id="3.30.70.100">
    <property type="match status" value="1"/>
</dbReference>
<dbReference type="RefSeq" id="WP_287752401.1">
    <property type="nucleotide sequence ID" value="NZ_CP148753.1"/>
</dbReference>
<evidence type="ECO:0000313" key="3">
    <source>
        <dbReference type="EMBL" id="WXR73095.1"/>
    </source>
</evidence>
<dbReference type="SUPFAM" id="SSF54909">
    <property type="entry name" value="Dimeric alpha+beta barrel"/>
    <property type="match status" value="1"/>
</dbReference>